<keyword evidence="3" id="KW-1185">Reference proteome</keyword>
<feature type="region of interest" description="Disordered" evidence="1">
    <location>
        <begin position="1"/>
        <end position="32"/>
    </location>
</feature>
<protein>
    <submittedName>
        <fullName evidence="2">Uncharacterized protein</fullName>
    </submittedName>
</protein>
<evidence type="ECO:0000313" key="3">
    <source>
        <dbReference type="Proteomes" id="UP001327560"/>
    </source>
</evidence>
<proteinExistence type="predicted"/>
<organism evidence="2 3">
    <name type="scientific">Canna indica</name>
    <name type="common">Indian-shot</name>
    <dbReference type="NCBI Taxonomy" id="4628"/>
    <lineage>
        <taxon>Eukaryota</taxon>
        <taxon>Viridiplantae</taxon>
        <taxon>Streptophyta</taxon>
        <taxon>Embryophyta</taxon>
        <taxon>Tracheophyta</taxon>
        <taxon>Spermatophyta</taxon>
        <taxon>Magnoliopsida</taxon>
        <taxon>Liliopsida</taxon>
        <taxon>Zingiberales</taxon>
        <taxon>Cannaceae</taxon>
        <taxon>Canna</taxon>
    </lineage>
</organism>
<name>A0AAQ3K9I9_9LILI</name>
<feature type="compositionally biased region" description="Acidic residues" evidence="1">
    <location>
        <begin position="61"/>
        <end position="70"/>
    </location>
</feature>
<dbReference type="Proteomes" id="UP001327560">
    <property type="component" value="Chromosome 4"/>
</dbReference>
<evidence type="ECO:0000313" key="2">
    <source>
        <dbReference type="EMBL" id="WOL04302.1"/>
    </source>
</evidence>
<reference evidence="2 3" key="1">
    <citation type="submission" date="2023-10" db="EMBL/GenBank/DDBJ databases">
        <title>Chromosome-scale genome assembly provides insights into flower coloration mechanisms of Canna indica.</title>
        <authorList>
            <person name="Li C."/>
        </authorList>
    </citation>
    <scope>NUCLEOTIDE SEQUENCE [LARGE SCALE GENOMIC DNA]</scope>
    <source>
        <tissue evidence="2">Flower</tissue>
    </source>
</reference>
<evidence type="ECO:0000256" key="1">
    <source>
        <dbReference type="SAM" id="MobiDB-lite"/>
    </source>
</evidence>
<sequence>MERAKQIGRRKRDEDGAMHAEADGDEERHDNGVARVVVVALAAYPRGRPQAHHAVRHAEEHGDDDDAITGEDDRGGGGESSAVVDVSWRGVLQERGSGGLHRVCEEVGGDSKDELCWLDGFVDKLTACMGSTVCAGFDVRR</sequence>
<accession>A0AAQ3K9I9</accession>
<dbReference type="AlphaFoldDB" id="A0AAQ3K9I9"/>
<gene>
    <name evidence="2" type="ORF">Cni_G13023</name>
</gene>
<dbReference type="EMBL" id="CP136893">
    <property type="protein sequence ID" value="WOL04302.1"/>
    <property type="molecule type" value="Genomic_DNA"/>
</dbReference>
<feature type="region of interest" description="Disordered" evidence="1">
    <location>
        <begin position="48"/>
        <end position="84"/>
    </location>
</feature>